<keyword evidence="1" id="KW-0808">Transferase</keyword>
<dbReference type="Gene3D" id="3.90.228.10">
    <property type="match status" value="1"/>
</dbReference>
<dbReference type="PROSITE" id="PS00107">
    <property type="entry name" value="PROTEIN_KINASE_ATP"/>
    <property type="match status" value="1"/>
</dbReference>
<dbReference type="InterPro" id="IPR001245">
    <property type="entry name" value="Ser-Thr/Tyr_kinase_cat_dom"/>
</dbReference>
<name>A0A8K0XJK1_9AGAR</name>
<dbReference type="PROSITE" id="PS50011">
    <property type="entry name" value="PROTEIN_KINASE_DOM"/>
    <property type="match status" value="1"/>
</dbReference>
<dbReference type="Gene3D" id="1.10.510.10">
    <property type="entry name" value="Transferase(Phosphotransferase) domain 1"/>
    <property type="match status" value="1"/>
</dbReference>
<keyword evidence="9" id="KW-1185">Reference proteome</keyword>
<evidence type="ECO:0000256" key="3">
    <source>
        <dbReference type="ARBA" id="ARBA00022777"/>
    </source>
</evidence>
<evidence type="ECO:0000256" key="4">
    <source>
        <dbReference type="ARBA" id="ARBA00022840"/>
    </source>
</evidence>
<dbReference type="SUPFAM" id="SSF56399">
    <property type="entry name" value="ADP-ribosylation"/>
    <property type="match status" value="1"/>
</dbReference>
<comment type="caution">
    <text evidence="8">The sequence shown here is derived from an EMBL/GenBank/DDBJ whole genome shotgun (WGS) entry which is preliminary data.</text>
</comment>
<proteinExistence type="predicted"/>
<protein>
    <submittedName>
        <fullName evidence="8">Kinase-like domain-containing protein</fullName>
    </submittedName>
</protein>
<dbReference type="InterPro" id="IPR017441">
    <property type="entry name" value="Protein_kinase_ATP_BS"/>
</dbReference>
<gene>
    <name evidence="8" type="ORF">BXZ70DRAFT_963707</name>
</gene>
<evidence type="ECO:0000313" key="9">
    <source>
        <dbReference type="Proteomes" id="UP000813824"/>
    </source>
</evidence>
<evidence type="ECO:0000256" key="2">
    <source>
        <dbReference type="ARBA" id="ARBA00022741"/>
    </source>
</evidence>
<dbReference type="PANTHER" id="PTHR44329:SF288">
    <property type="entry name" value="MITOGEN-ACTIVATED PROTEIN KINASE KINASE KINASE 20"/>
    <property type="match status" value="1"/>
</dbReference>
<dbReference type="EMBL" id="JAEVFJ010000071">
    <property type="protein sequence ID" value="KAH8074787.1"/>
    <property type="molecule type" value="Genomic_DNA"/>
</dbReference>
<accession>A0A8K0XJK1</accession>
<evidence type="ECO:0000256" key="6">
    <source>
        <dbReference type="SAM" id="MobiDB-lite"/>
    </source>
</evidence>
<dbReference type="InterPro" id="IPR000719">
    <property type="entry name" value="Prot_kinase_dom"/>
</dbReference>
<evidence type="ECO:0000256" key="1">
    <source>
        <dbReference type="ARBA" id="ARBA00022679"/>
    </source>
</evidence>
<keyword evidence="3 8" id="KW-0418">Kinase</keyword>
<feature type="binding site" evidence="5">
    <location>
        <position position="407"/>
    </location>
    <ligand>
        <name>ATP</name>
        <dbReference type="ChEBI" id="CHEBI:30616"/>
    </ligand>
</feature>
<keyword evidence="4 5" id="KW-0067">ATP-binding</keyword>
<dbReference type="OrthoDB" id="346907at2759"/>
<sequence>MSRCPALQKLDEKDPVYVRVSKLFQTGWQKSPTPNVIEIFKTNSRAPADSQLLFTKLSIKCDLAGDDDSCGSLECGLCTVLRMSFDIERHSPDDPAQRPFGLAIYNTASSSLTDKYCYSTPWSGRRPRALLMSHVTLGKAFRTLRTTCISKPPQGHDSIITAPSPEFPQEEVMVYKVSAIRPAYVVIYGAPDTPVRTSPARPLIPATVPSTSTNREGVKTAQTNTSTNSSSASHSTNGRYPKVTVSGGEKPASSDHPTSPEKLTPVGTSAAMKKLVNLVKAKKVGGVLQDVTWRYLVLQSAVDCSEKGLASPVMYGDPQKYLNILQELLDDPYIWLSDDTAHIDGVSYAQVRHALRTVLIKVSLDTEKLPVSLFLKDVQCGLREPIGSGSFGDVYRGTRNGEAVALKKLKTYQKMSDAKRTSVKKAFHKEALFWKNLNHPHILPLLGVDDSIFRDNPCMVLPWMPNGDVYKCIASIRENERMTDHALFFQIHRWLREIVDGLAYLHDERIIHADLRGPNILIDVDLGVRIADFGMANFTYNCGLLYAGGPNRWTSPELIDPDGDGKANKEVLHPTFAGDVYSFAIVIIELYTGKIPFDGFNEYFAMVRVMSGGRPPRPVFLDGSQMPDALWDLTCRCWAQMPHQRPKAREVKQQLTEIVNGLS</sequence>
<evidence type="ECO:0000256" key="5">
    <source>
        <dbReference type="PROSITE-ProRule" id="PRU10141"/>
    </source>
</evidence>
<dbReference type="SUPFAM" id="SSF56112">
    <property type="entry name" value="Protein kinase-like (PK-like)"/>
    <property type="match status" value="1"/>
</dbReference>
<organism evidence="8 9">
    <name type="scientific">Cristinia sonorae</name>
    <dbReference type="NCBI Taxonomy" id="1940300"/>
    <lineage>
        <taxon>Eukaryota</taxon>
        <taxon>Fungi</taxon>
        <taxon>Dikarya</taxon>
        <taxon>Basidiomycota</taxon>
        <taxon>Agaricomycotina</taxon>
        <taxon>Agaricomycetes</taxon>
        <taxon>Agaricomycetidae</taxon>
        <taxon>Agaricales</taxon>
        <taxon>Pleurotineae</taxon>
        <taxon>Stephanosporaceae</taxon>
        <taxon>Cristinia</taxon>
    </lineage>
</organism>
<evidence type="ECO:0000259" key="7">
    <source>
        <dbReference type="PROSITE" id="PS50011"/>
    </source>
</evidence>
<dbReference type="AlphaFoldDB" id="A0A8K0XJK1"/>
<feature type="compositionally biased region" description="Low complexity" evidence="6">
    <location>
        <begin position="220"/>
        <end position="237"/>
    </location>
</feature>
<dbReference type="Proteomes" id="UP000813824">
    <property type="component" value="Unassembled WGS sequence"/>
</dbReference>
<dbReference type="PANTHER" id="PTHR44329">
    <property type="entry name" value="SERINE/THREONINE-PROTEIN KINASE TNNI3K-RELATED"/>
    <property type="match status" value="1"/>
</dbReference>
<keyword evidence="2 5" id="KW-0547">Nucleotide-binding</keyword>
<dbReference type="InterPro" id="IPR051681">
    <property type="entry name" value="Ser/Thr_Kinases-Pseudokinases"/>
</dbReference>
<evidence type="ECO:0000313" key="8">
    <source>
        <dbReference type="EMBL" id="KAH8074787.1"/>
    </source>
</evidence>
<feature type="domain" description="Protein kinase" evidence="7">
    <location>
        <begin position="380"/>
        <end position="659"/>
    </location>
</feature>
<dbReference type="Pfam" id="PF07714">
    <property type="entry name" value="PK_Tyr_Ser-Thr"/>
    <property type="match status" value="1"/>
</dbReference>
<dbReference type="GO" id="GO:0005524">
    <property type="term" value="F:ATP binding"/>
    <property type="evidence" value="ECO:0007669"/>
    <property type="project" value="UniProtKB-UniRule"/>
</dbReference>
<dbReference type="InterPro" id="IPR011009">
    <property type="entry name" value="Kinase-like_dom_sf"/>
</dbReference>
<reference evidence="8" key="1">
    <citation type="journal article" date="2021" name="New Phytol.">
        <title>Evolutionary innovations through gain and loss of genes in the ectomycorrhizal Boletales.</title>
        <authorList>
            <person name="Wu G."/>
            <person name="Miyauchi S."/>
            <person name="Morin E."/>
            <person name="Kuo A."/>
            <person name="Drula E."/>
            <person name="Varga T."/>
            <person name="Kohler A."/>
            <person name="Feng B."/>
            <person name="Cao Y."/>
            <person name="Lipzen A."/>
            <person name="Daum C."/>
            <person name="Hundley H."/>
            <person name="Pangilinan J."/>
            <person name="Johnson J."/>
            <person name="Barry K."/>
            <person name="LaButti K."/>
            <person name="Ng V."/>
            <person name="Ahrendt S."/>
            <person name="Min B."/>
            <person name="Choi I.G."/>
            <person name="Park H."/>
            <person name="Plett J.M."/>
            <person name="Magnuson J."/>
            <person name="Spatafora J.W."/>
            <person name="Nagy L.G."/>
            <person name="Henrissat B."/>
            <person name="Grigoriev I.V."/>
            <person name="Yang Z.L."/>
            <person name="Xu J."/>
            <person name="Martin F.M."/>
        </authorList>
    </citation>
    <scope>NUCLEOTIDE SEQUENCE</scope>
    <source>
        <strain evidence="8">KKN 215</strain>
    </source>
</reference>
<feature type="region of interest" description="Disordered" evidence="6">
    <location>
        <begin position="196"/>
        <end position="266"/>
    </location>
</feature>
<dbReference type="GO" id="GO:0004674">
    <property type="term" value="F:protein serine/threonine kinase activity"/>
    <property type="evidence" value="ECO:0007669"/>
    <property type="project" value="TreeGrafter"/>
</dbReference>